<keyword evidence="2" id="KW-0472">Membrane</keyword>
<dbReference type="eggNOG" id="COG2608">
    <property type="taxonomic scope" value="Bacteria"/>
</dbReference>
<sequence>MDATAWIVTLIGLAAMAWVVWYFWLSEPGRQPATQPGKTAMKTQETFQIEGMSCQHCVHAVTSALKKLPGVEVQSVEIGRATVAYDPAQVSRDQLKAAIEAEGYTVVS</sequence>
<keyword evidence="2" id="KW-0812">Transmembrane</keyword>
<dbReference type="FunFam" id="3.30.70.100:FF:000001">
    <property type="entry name" value="ATPase copper transporting beta"/>
    <property type="match status" value="1"/>
</dbReference>
<dbReference type="InterPro" id="IPR006121">
    <property type="entry name" value="HMA_dom"/>
</dbReference>
<dbReference type="KEGG" id="rmr:Rmar_2455"/>
<proteinExistence type="predicted"/>
<dbReference type="HOGENOM" id="CLU_2342207_0_0_10"/>
<dbReference type="InterPro" id="IPR036163">
    <property type="entry name" value="HMA_dom_sf"/>
</dbReference>
<feature type="transmembrane region" description="Helical" evidence="2">
    <location>
        <begin position="6"/>
        <end position="25"/>
    </location>
</feature>
<dbReference type="Pfam" id="PF00403">
    <property type="entry name" value="HMA"/>
    <property type="match status" value="1"/>
</dbReference>
<dbReference type="GO" id="GO:0046872">
    <property type="term" value="F:metal ion binding"/>
    <property type="evidence" value="ECO:0007669"/>
    <property type="project" value="UniProtKB-KW"/>
</dbReference>
<dbReference type="CDD" id="cd00371">
    <property type="entry name" value="HMA"/>
    <property type="match status" value="1"/>
</dbReference>
<dbReference type="RefSeq" id="WP_012844942.1">
    <property type="nucleotide sequence ID" value="NC_013501.1"/>
</dbReference>
<keyword evidence="1" id="KW-0479">Metal-binding</keyword>
<evidence type="ECO:0000256" key="2">
    <source>
        <dbReference type="SAM" id="Phobius"/>
    </source>
</evidence>
<dbReference type="SUPFAM" id="SSF55008">
    <property type="entry name" value="HMA, heavy metal-associated domain"/>
    <property type="match status" value="1"/>
</dbReference>
<keyword evidence="2" id="KW-1133">Transmembrane helix</keyword>
<dbReference type="AlphaFoldDB" id="D0MF76"/>
<evidence type="ECO:0000313" key="5">
    <source>
        <dbReference type="Proteomes" id="UP000002221"/>
    </source>
</evidence>
<keyword evidence="5" id="KW-1185">Reference proteome</keyword>
<evidence type="ECO:0000313" key="4">
    <source>
        <dbReference type="EMBL" id="ACY49332.1"/>
    </source>
</evidence>
<reference evidence="4 5" key="1">
    <citation type="journal article" date="2009" name="Stand. Genomic Sci.">
        <title>Complete genome sequence of Rhodothermus marinus type strain (R-10).</title>
        <authorList>
            <person name="Nolan M."/>
            <person name="Tindall B.J."/>
            <person name="Pomrenke H."/>
            <person name="Lapidus A."/>
            <person name="Copeland A."/>
            <person name="Glavina Del Rio T."/>
            <person name="Lucas S."/>
            <person name="Chen F."/>
            <person name="Tice H."/>
            <person name="Cheng J.F."/>
            <person name="Saunders E."/>
            <person name="Han C."/>
            <person name="Bruce D."/>
            <person name="Goodwin L."/>
            <person name="Chain P."/>
            <person name="Pitluck S."/>
            <person name="Ovchinikova G."/>
            <person name="Pati A."/>
            <person name="Ivanova N."/>
            <person name="Mavromatis K."/>
            <person name="Chen A."/>
            <person name="Palaniappan K."/>
            <person name="Land M."/>
            <person name="Hauser L."/>
            <person name="Chang Y.J."/>
            <person name="Jeffries C.D."/>
            <person name="Brettin T."/>
            <person name="Goker M."/>
            <person name="Bristow J."/>
            <person name="Eisen J.A."/>
            <person name="Markowitz V."/>
            <person name="Hugenholtz P."/>
            <person name="Kyrpides N.C."/>
            <person name="Klenk H.P."/>
            <person name="Detter J.C."/>
        </authorList>
    </citation>
    <scope>NUCLEOTIDE SEQUENCE [LARGE SCALE GENOMIC DNA]</scope>
    <source>
        <strain evidence="5">ATCC 43812 / DSM 4252 / R-10</strain>
    </source>
</reference>
<organism evidence="4 5">
    <name type="scientific">Rhodothermus marinus (strain ATCC 43812 / DSM 4252 / R-10)</name>
    <name type="common">Rhodothermus obamensis</name>
    <dbReference type="NCBI Taxonomy" id="518766"/>
    <lineage>
        <taxon>Bacteria</taxon>
        <taxon>Pseudomonadati</taxon>
        <taxon>Rhodothermota</taxon>
        <taxon>Rhodothermia</taxon>
        <taxon>Rhodothermales</taxon>
        <taxon>Rhodothermaceae</taxon>
        <taxon>Rhodothermus</taxon>
    </lineage>
</organism>
<name>D0MF76_RHOM4</name>
<dbReference type="EMBL" id="CP001807">
    <property type="protein sequence ID" value="ACY49332.1"/>
    <property type="molecule type" value="Genomic_DNA"/>
</dbReference>
<dbReference type="Gene3D" id="3.30.70.100">
    <property type="match status" value="1"/>
</dbReference>
<dbReference type="STRING" id="518766.Rmar_2455"/>
<feature type="domain" description="HMA" evidence="3">
    <location>
        <begin position="43"/>
        <end position="107"/>
    </location>
</feature>
<dbReference type="PROSITE" id="PS50846">
    <property type="entry name" value="HMA_2"/>
    <property type="match status" value="1"/>
</dbReference>
<dbReference type="Proteomes" id="UP000002221">
    <property type="component" value="Chromosome"/>
</dbReference>
<evidence type="ECO:0000256" key="1">
    <source>
        <dbReference type="ARBA" id="ARBA00022723"/>
    </source>
</evidence>
<dbReference type="OrthoDB" id="677920at2"/>
<accession>D0MF76</accession>
<protein>
    <submittedName>
        <fullName evidence="4">Heavy metal transport/detoxification protein</fullName>
    </submittedName>
</protein>
<evidence type="ECO:0000259" key="3">
    <source>
        <dbReference type="PROSITE" id="PS50846"/>
    </source>
</evidence>
<gene>
    <name evidence="4" type="ordered locus">Rmar_2455</name>
</gene>